<dbReference type="RefSeq" id="WP_213535353.1">
    <property type="nucleotide sequence ID" value="NZ_BOVQ01000004.1"/>
</dbReference>
<dbReference type="Proteomes" id="UP001595987">
    <property type="component" value="Unassembled WGS sequence"/>
</dbReference>
<proteinExistence type="predicted"/>
<evidence type="ECO:0000313" key="2">
    <source>
        <dbReference type="Proteomes" id="UP001595987"/>
    </source>
</evidence>
<name>A0ABV9JBP4_9LACT</name>
<dbReference type="EMBL" id="JBHSGD010000005">
    <property type="protein sequence ID" value="MFC4652213.1"/>
    <property type="molecule type" value="Genomic_DNA"/>
</dbReference>
<keyword evidence="2" id="KW-1185">Reference proteome</keyword>
<accession>A0ABV9JBP4</accession>
<comment type="caution">
    <text evidence="1">The sequence shown here is derived from an EMBL/GenBank/DDBJ whole genome shotgun (WGS) entry which is preliminary data.</text>
</comment>
<gene>
    <name evidence="1" type="ORF">ACFO26_04765</name>
</gene>
<sequence>MTTQELITILKEQPQNATVKIIQEDITGERFFDINTVENLIRIRMTTSGAEQVETVVIGI</sequence>
<organism evidence="1 2">
    <name type="scientific">Lactococcus nasutitermitis</name>
    <dbReference type="NCBI Taxonomy" id="1652957"/>
    <lineage>
        <taxon>Bacteria</taxon>
        <taxon>Bacillati</taxon>
        <taxon>Bacillota</taxon>
        <taxon>Bacilli</taxon>
        <taxon>Lactobacillales</taxon>
        <taxon>Streptococcaceae</taxon>
        <taxon>Lactococcus</taxon>
    </lineage>
</organism>
<reference evidence="2" key="1">
    <citation type="journal article" date="2019" name="Int. J. Syst. Evol. Microbiol.">
        <title>The Global Catalogue of Microorganisms (GCM) 10K type strain sequencing project: providing services to taxonomists for standard genome sequencing and annotation.</title>
        <authorList>
            <consortium name="The Broad Institute Genomics Platform"/>
            <consortium name="The Broad Institute Genome Sequencing Center for Infectious Disease"/>
            <person name="Wu L."/>
            <person name="Ma J."/>
        </authorList>
    </citation>
    <scope>NUCLEOTIDE SEQUENCE [LARGE SCALE GENOMIC DNA]</scope>
    <source>
        <strain evidence="2">CCUG 63287</strain>
    </source>
</reference>
<protein>
    <submittedName>
        <fullName evidence="1">Uncharacterized protein</fullName>
    </submittedName>
</protein>
<evidence type="ECO:0000313" key="1">
    <source>
        <dbReference type="EMBL" id="MFC4652213.1"/>
    </source>
</evidence>